<evidence type="ECO:0000259" key="2">
    <source>
        <dbReference type="PROSITE" id="PS50975"/>
    </source>
</evidence>
<reference evidence="3" key="1">
    <citation type="submission" date="2021-04" db="EMBL/GenBank/DDBJ databases">
        <title>Biosynthetic gene clusters of Dactylosporangioum roseum.</title>
        <authorList>
            <person name="Hartkoorn R.C."/>
            <person name="Beaudoing E."/>
            <person name="Hot D."/>
            <person name="Moureu S."/>
        </authorList>
    </citation>
    <scope>NUCLEOTIDE SEQUENCE</scope>
    <source>
        <strain evidence="3">NRRL B-16295</strain>
    </source>
</reference>
<dbReference type="SUPFAM" id="SSF56059">
    <property type="entry name" value="Glutathione synthetase ATP-binding domain-like"/>
    <property type="match status" value="1"/>
</dbReference>
<name>A0ABY5Z2H0_9ACTN</name>
<dbReference type="InterPro" id="IPR003806">
    <property type="entry name" value="ATP-grasp_PylC-type"/>
</dbReference>
<proteinExistence type="predicted"/>
<dbReference type="Pfam" id="PF02655">
    <property type="entry name" value="ATP-grasp_3"/>
    <property type="match status" value="1"/>
</dbReference>
<keyword evidence="1" id="KW-0547">Nucleotide-binding</keyword>
<evidence type="ECO:0000256" key="1">
    <source>
        <dbReference type="PROSITE-ProRule" id="PRU00409"/>
    </source>
</evidence>
<evidence type="ECO:0000313" key="4">
    <source>
        <dbReference type="Proteomes" id="UP001058271"/>
    </source>
</evidence>
<dbReference type="EMBL" id="CP073721">
    <property type="protein sequence ID" value="UWZ36205.1"/>
    <property type="molecule type" value="Genomic_DNA"/>
</dbReference>
<dbReference type="InterPro" id="IPR011761">
    <property type="entry name" value="ATP-grasp"/>
</dbReference>
<organism evidence="3 4">
    <name type="scientific">Dactylosporangium roseum</name>
    <dbReference type="NCBI Taxonomy" id="47989"/>
    <lineage>
        <taxon>Bacteria</taxon>
        <taxon>Bacillati</taxon>
        <taxon>Actinomycetota</taxon>
        <taxon>Actinomycetes</taxon>
        <taxon>Micromonosporales</taxon>
        <taxon>Micromonosporaceae</taxon>
        <taxon>Dactylosporangium</taxon>
    </lineage>
</organism>
<dbReference type="Gene3D" id="3.30.470.20">
    <property type="entry name" value="ATP-grasp fold, B domain"/>
    <property type="match status" value="1"/>
</dbReference>
<accession>A0ABY5Z2H0</accession>
<sequence length="451" mass="48830">MSEHGTPTVCVANAVDTLWALAGRAAGPAGRRAALAEAFAQQDQALFWRPTDKLIITEVPIAELAWQCDFLGLPQVSNLSPRPLTGNLFRDILADEPLMRALLDHAGERRRIRLIPHTTTAELWDFAEAASARLSIDIELPESSPDQRLRDLADTKSGLRSLVEGRGLARAKAGIAEGAVCAGIAEAVEVAGRMLAEGRPCIVKPDRGEASVGLLIVRTAAQAAELPTVLRRSPYFARDEPIVVEEWVHGEGVVFPSVEFVVEAGREPYLTHVCHMLFGEPTQVLGNVTSAELRLEPWYGGFVASASVLAAQLRDQGYRGHFGIDAVARPDGTLAMLDLNARRTGSTHLHDFGLEFFGADYQSRMTIGHYDYYGLPPGVSLRAVLGALDEVVCAPRDGTEGFVPCELTGLATGRLSSIIFAPTLRRFHELAARAGHLLQSIRSTPERVLLP</sequence>
<gene>
    <name evidence="3" type="ORF">Drose_34985</name>
</gene>
<evidence type="ECO:0000313" key="3">
    <source>
        <dbReference type="EMBL" id="UWZ36205.1"/>
    </source>
</evidence>
<keyword evidence="1" id="KW-0067">ATP-binding</keyword>
<keyword evidence="4" id="KW-1185">Reference proteome</keyword>
<dbReference type="RefSeq" id="WP_260725529.1">
    <property type="nucleotide sequence ID" value="NZ_BAAABS010000059.1"/>
</dbReference>
<dbReference type="PROSITE" id="PS50975">
    <property type="entry name" value="ATP_GRASP"/>
    <property type="match status" value="1"/>
</dbReference>
<feature type="domain" description="ATP-grasp" evidence="2">
    <location>
        <begin position="160"/>
        <end position="365"/>
    </location>
</feature>
<dbReference type="Proteomes" id="UP001058271">
    <property type="component" value="Chromosome"/>
</dbReference>
<protein>
    <submittedName>
        <fullName evidence="3">ATP-grasp domain-containing protein</fullName>
    </submittedName>
</protein>